<keyword evidence="3" id="KW-1185">Reference proteome</keyword>
<feature type="compositionally biased region" description="Polar residues" evidence="1">
    <location>
        <begin position="1"/>
        <end position="21"/>
    </location>
</feature>
<proteinExistence type="predicted"/>
<evidence type="ECO:0000313" key="3">
    <source>
        <dbReference type="Proteomes" id="UP001597541"/>
    </source>
</evidence>
<name>A0ABW5PK68_9BACL</name>
<accession>A0ABW5PK68</accession>
<dbReference type="RefSeq" id="WP_377607852.1">
    <property type="nucleotide sequence ID" value="NZ_JBHUME010000022.1"/>
</dbReference>
<sequence length="149" mass="17061">MSYGRTLNATGNKRANTNGNTAKPRKQAITMNEDGFTYVTYAPNKRPLKLAVYWVTDEMSADILRQIIEFVTRMANKPVHLRNMEPPKFWALCERLATMYCRTYSPTTNYGITKPEIRAAVYFVMLAGITAGEWPEKYPVTDKTFVKYG</sequence>
<feature type="region of interest" description="Disordered" evidence="1">
    <location>
        <begin position="1"/>
        <end position="24"/>
    </location>
</feature>
<gene>
    <name evidence="2" type="ORF">ACFSUF_25175</name>
</gene>
<evidence type="ECO:0000313" key="2">
    <source>
        <dbReference type="EMBL" id="MFD2615705.1"/>
    </source>
</evidence>
<comment type="caution">
    <text evidence="2">The sequence shown here is derived from an EMBL/GenBank/DDBJ whole genome shotgun (WGS) entry which is preliminary data.</text>
</comment>
<organism evidence="2 3">
    <name type="scientific">Paenibacillus gansuensis</name>
    <dbReference type="NCBI Taxonomy" id="306542"/>
    <lineage>
        <taxon>Bacteria</taxon>
        <taxon>Bacillati</taxon>
        <taxon>Bacillota</taxon>
        <taxon>Bacilli</taxon>
        <taxon>Bacillales</taxon>
        <taxon>Paenibacillaceae</taxon>
        <taxon>Paenibacillus</taxon>
    </lineage>
</organism>
<dbReference type="Proteomes" id="UP001597541">
    <property type="component" value="Unassembled WGS sequence"/>
</dbReference>
<dbReference type="EMBL" id="JBHUME010000022">
    <property type="protein sequence ID" value="MFD2615705.1"/>
    <property type="molecule type" value="Genomic_DNA"/>
</dbReference>
<evidence type="ECO:0000256" key="1">
    <source>
        <dbReference type="SAM" id="MobiDB-lite"/>
    </source>
</evidence>
<protein>
    <submittedName>
        <fullName evidence="2">Uncharacterized protein</fullName>
    </submittedName>
</protein>
<reference evidence="3" key="1">
    <citation type="journal article" date="2019" name="Int. J. Syst. Evol. Microbiol.">
        <title>The Global Catalogue of Microorganisms (GCM) 10K type strain sequencing project: providing services to taxonomists for standard genome sequencing and annotation.</title>
        <authorList>
            <consortium name="The Broad Institute Genomics Platform"/>
            <consortium name="The Broad Institute Genome Sequencing Center for Infectious Disease"/>
            <person name="Wu L."/>
            <person name="Ma J."/>
        </authorList>
    </citation>
    <scope>NUCLEOTIDE SEQUENCE [LARGE SCALE GENOMIC DNA]</scope>
    <source>
        <strain evidence="3">KCTC 3950</strain>
    </source>
</reference>